<protein>
    <submittedName>
        <fullName evidence="5">Ribosomal protein L7/L12 carboxy-terminal domain protein</fullName>
    </submittedName>
</protein>
<evidence type="ECO:0000256" key="1">
    <source>
        <dbReference type="ARBA" id="ARBA00007197"/>
    </source>
</evidence>
<dbReference type="GO" id="GO:0005840">
    <property type="term" value="C:ribosome"/>
    <property type="evidence" value="ECO:0007669"/>
    <property type="project" value="UniProtKB-KW"/>
</dbReference>
<keyword evidence="3" id="KW-0687">Ribonucleoprotein</keyword>
<dbReference type="OrthoDB" id="250175at2759"/>
<dbReference type="GO" id="GO:1990904">
    <property type="term" value="C:ribonucleoprotein complex"/>
    <property type="evidence" value="ECO:0007669"/>
    <property type="project" value="UniProtKB-KW"/>
</dbReference>
<proteinExistence type="evidence at protein level"/>
<dbReference type="RefSeq" id="XP_001027843.2">
    <property type="nucleotide sequence ID" value="XM_001027843.3"/>
</dbReference>
<dbReference type="SUPFAM" id="SSF54736">
    <property type="entry name" value="ClpS-like"/>
    <property type="match status" value="1"/>
</dbReference>
<dbReference type="PDB" id="6Z1P">
    <property type="method" value="EM"/>
    <property type="resolution" value="3.70 A"/>
    <property type="chains" value="Ak=61-163"/>
</dbReference>
<dbReference type="InterPro" id="IPR014719">
    <property type="entry name" value="Ribosomal_bL12_C/ClpS-like"/>
</dbReference>
<name>Q24IM4_TETTS</name>
<dbReference type="GO" id="GO:0003729">
    <property type="term" value="F:mRNA binding"/>
    <property type="evidence" value="ECO:0007669"/>
    <property type="project" value="TreeGrafter"/>
</dbReference>
<dbReference type="HOGENOM" id="CLU_1055439_0_0_1"/>
<dbReference type="InterPro" id="IPR000206">
    <property type="entry name" value="Ribosomal_bL12"/>
</dbReference>
<reference evidence="7" key="2">
    <citation type="journal article" date="2020" name="Elife">
        <title>Ciliate mitoribosome illuminates evolutionary steps of mitochondrial translation.</title>
        <authorList>
            <person name="Tobiasson V."/>
            <person name="Amunts A."/>
        </authorList>
    </citation>
    <scope>STRUCTURE BY ELECTRON MICROSCOPY (3.70 ANGSTROMS) OF 61-163</scope>
</reference>
<organism evidence="5 6">
    <name type="scientific">Tetrahymena thermophila (strain SB210)</name>
    <dbReference type="NCBI Taxonomy" id="312017"/>
    <lineage>
        <taxon>Eukaryota</taxon>
        <taxon>Sar</taxon>
        <taxon>Alveolata</taxon>
        <taxon>Ciliophora</taxon>
        <taxon>Intramacronucleata</taxon>
        <taxon>Oligohymenophorea</taxon>
        <taxon>Hymenostomatida</taxon>
        <taxon>Tetrahymenina</taxon>
        <taxon>Tetrahymenidae</taxon>
        <taxon>Tetrahymena</taxon>
    </lineage>
</organism>
<dbReference type="InterPro" id="IPR013823">
    <property type="entry name" value="Ribosomal_bL12_C"/>
</dbReference>
<dbReference type="EMDB" id="EMD-11032"/>
<reference evidence="6" key="1">
    <citation type="journal article" date="2006" name="PLoS Biol.">
        <title>Macronuclear genome sequence of the ciliate Tetrahymena thermophila, a model eukaryote.</title>
        <authorList>
            <person name="Eisen J.A."/>
            <person name="Coyne R.S."/>
            <person name="Wu M."/>
            <person name="Wu D."/>
            <person name="Thiagarajan M."/>
            <person name="Wortman J.R."/>
            <person name="Badger J.H."/>
            <person name="Ren Q."/>
            <person name="Amedeo P."/>
            <person name="Jones K.M."/>
            <person name="Tallon L.J."/>
            <person name="Delcher A.L."/>
            <person name="Salzberg S.L."/>
            <person name="Silva J.C."/>
            <person name="Haas B.J."/>
            <person name="Majoros W.H."/>
            <person name="Farzad M."/>
            <person name="Carlton J.M."/>
            <person name="Smith R.K. Jr."/>
            <person name="Garg J."/>
            <person name="Pearlman R.E."/>
            <person name="Karrer K.M."/>
            <person name="Sun L."/>
            <person name="Manning G."/>
            <person name="Elde N.C."/>
            <person name="Turkewitz A.P."/>
            <person name="Asai D.J."/>
            <person name="Wilkes D.E."/>
            <person name="Wang Y."/>
            <person name="Cai H."/>
            <person name="Collins K."/>
            <person name="Stewart B.A."/>
            <person name="Lee S.R."/>
            <person name="Wilamowska K."/>
            <person name="Weinberg Z."/>
            <person name="Ruzzo W.L."/>
            <person name="Wloga D."/>
            <person name="Gaertig J."/>
            <person name="Frankel J."/>
            <person name="Tsao C.-C."/>
            <person name="Gorovsky M.A."/>
            <person name="Keeling P.J."/>
            <person name="Waller R.F."/>
            <person name="Patron N.J."/>
            <person name="Cherry J.M."/>
            <person name="Stover N.A."/>
            <person name="Krieger C.J."/>
            <person name="del Toro C."/>
            <person name="Ryder H.F."/>
            <person name="Williamson S.C."/>
            <person name="Barbeau R.A."/>
            <person name="Hamilton E.P."/>
            <person name="Orias E."/>
        </authorList>
    </citation>
    <scope>NUCLEOTIDE SEQUENCE [LARGE SCALE GENOMIC DNA]</scope>
    <source>
        <strain evidence="6">SB210</strain>
    </source>
</reference>
<keyword evidence="7" id="KW-0002">3D-structure</keyword>
<dbReference type="PANTHER" id="PTHR45987:SF4">
    <property type="entry name" value="LARGE RIBOSOMAL SUBUNIT PROTEIN BL12M"/>
    <property type="match status" value="1"/>
</dbReference>
<dbReference type="KEGG" id="tet:TTHERM_00918510"/>
<accession>Q24IM4</accession>
<sequence length="280" mass="31071">MIVQRGLLRLLAAKNCQALRCSFSSSAEQPQEKLFNFTSEHIVTKDQIAKDEQYQELAFKFEREWQKIQRETEDKQRQALDAELTPAQKKRVEFIADAFIELNIMEIRYLNHTLKERLIKTTGLSPLKVNIDWPSLKQLENGSWPPANPNWFLQQEAIAKLWPAGQAGLSQLFGGMMGGGAAGGSGAPQAAAAAAAPAAEKPKEEAPKEKQNYDVELSAIDAAQKIKIIKEVRTILNLGLKEAKDMVEKTPCILKSACKKAEAEELKEKLAAIGCTINLI</sequence>
<dbReference type="AlphaFoldDB" id="Q24IM4"/>
<feature type="domain" description="Large ribosomal subunit protein bL12 C-terminal" evidence="4">
    <location>
        <begin position="213"/>
        <end position="279"/>
    </location>
</feature>
<evidence type="ECO:0000256" key="3">
    <source>
        <dbReference type="ARBA" id="ARBA00023274"/>
    </source>
</evidence>
<dbReference type="Proteomes" id="UP000009168">
    <property type="component" value="Unassembled WGS sequence"/>
</dbReference>
<dbReference type="CDD" id="cd00387">
    <property type="entry name" value="Ribosomal_L7_L12"/>
    <property type="match status" value="1"/>
</dbReference>
<evidence type="ECO:0000313" key="6">
    <source>
        <dbReference type="Proteomes" id="UP000009168"/>
    </source>
</evidence>
<gene>
    <name evidence="5" type="ORF">TTHERM_00918510</name>
</gene>
<comment type="similarity">
    <text evidence="1">Belongs to the bacterial ribosomal protein bL12 family.</text>
</comment>
<dbReference type="GO" id="GO:0006412">
    <property type="term" value="P:translation"/>
    <property type="evidence" value="ECO:0007669"/>
    <property type="project" value="InterPro"/>
</dbReference>
<dbReference type="STRING" id="312017.Q24IM4"/>
<dbReference type="GeneID" id="7840736"/>
<dbReference type="PANTHER" id="PTHR45987">
    <property type="entry name" value="39S RIBOSOMAL PROTEIN L12"/>
    <property type="match status" value="1"/>
</dbReference>
<dbReference type="GO" id="GO:0003735">
    <property type="term" value="F:structural constituent of ribosome"/>
    <property type="evidence" value="ECO:0007669"/>
    <property type="project" value="InterPro"/>
</dbReference>
<evidence type="ECO:0000256" key="2">
    <source>
        <dbReference type="ARBA" id="ARBA00022980"/>
    </source>
</evidence>
<dbReference type="EMBL" id="GG662213">
    <property type="protein sequence ID" value="EAS07601.2"/>
    <property type="molecule type" value="Genomic_DNA"/>
</dbReference>
<dbReference type="OMA" id="PPNNPNW"/>
<evidence type="ECO:0000259" key="4">
    <source>
        <dbReference type="Pfam" id="PF00542"/>
    </source>
</evidence>
<evidence type="ECO:0000313" key="5">
    <source>
        <dbReference type="EMBL" id="EAS07601.2"/>
    </source>
</evidence>
<evidence type="ECO:0007829" key="7">
    <source>
        <dbReference type="PDB" id="6Z1P"/>
    </source>
</evidence>
<dbReference type="FunFam" id="3.30.1390.10:FF:000001">
    <property type="entry name" value="50S ribosomal protein L7/L12"/>
    <property type="match status" value="1"/>
</dbReference>
<keyword evidence="6" id="KW-1185">Reference proteome</keyword>
<dbReference type="InParanoid" id="Q24IM4"/>
<dbReference type="eggNOG" id="KOG1715">
    <property type="taxonomic scope" value="Eukaryota"/>
</dbReference>
<dbReference type="Pfam" id="PF00542">
    <property type="entry name" value="Ribosomal_L12"/>
    <property type="match status" value="1"/>
</dbReference>
<keyword evidence="2 5" id="KW-0689">Ribosomal protein</keyword>
<dbReference type="Gene3D" id="3.30.1390.10">
    <property type="match status" value="1"/>
</dbReference>